<dbReference type="AlphaFoldDB" id="A0A1H7M695"/>
<sequence>MPRPEDEDREEGFLGRWARRKKEAQQPATPVAAEQPDAPAPISQASPPEPEAEMVEPPSLDLVDKDFDVAHWLKQNVPEEWKLKALRRAWESDPAISGYLDPARDYALDWNTPGGAPGYGPLSESDNVEEMLANIFGKPPEPVAGPTEEVRNDVAVVRPSSNDESGSDSAAAQQVPGIAADDAQPVRLGDEAVSQKFAEKAAESSVSPGGSSVAAQKIPEIQPPQQRARRRGGGATPL</sequence>
<dbReference type="Proteomes" id="UP000199664">
    <property type="component" value="Unassembled WGS sequence"/>
</dbReference>
<name>A0A1H7M695_9HYPH</name>
<feature type="region of interest" description="Disordered" evidence="1">
    <location>
        <begin position="136"/>
        <end position="238"/>
    </location>
</feature>
<feature type="compositionally biased region" description="Low complexity" evidence="1">
    <location>
        <begin position="203"/>
        <end position="215"/>
    </location>
</feature>
<dbReference type="EMBL" id="FOAN01000002">
    <property type="protein sequence ID" value="SEL06127.1"/>
    <property type="molecule type" value="Genomic_DNA"/>
</dbReference>
<evidence type="ECO:0000313" key="2">
    <source>
        <dbReference type="EMBL" id="SEL06127.1"/>
    </source>
</evidence>
<proteinExistence type="predicted"/>
<dbReference type="STRING" id="1036779.SAMN04515666_102718"/>
<dbReference type="OrthoDB" id="8100830at2"/>
<reference evidence="3" key="1">
    <citation type="submission" date="2016-10" db="EMBL/GenBank/DDBJ databases">
        <authorList>
            <person name="Varghese N."/>
            <person name="Submissions S."/>
        </authorList>
    </citation>
    <scope>NUCLEOTIDE SEQUENCE [LARGE SCALE GENOMIC DNA]</scope>
    <source>
        <strain evidence="3">LMG 26383,CCUG 61248,R- 45681</strain>
    </source>
</reference>
<evidence type="ECO:0008006" key="4">
    <source>
        <dbReference type="Google" id="ProtNLM"/>
    </source>
</evidence>
<gene>
    <name evidence="2" type="ORF">SAMN04515666_102718</name>
</gene>
<evidence type="ECO:0000256" key="1">
    <source>
        <dbReference type="SAM" id="MobiDB-lite"/>
    </source>
</evidence>
<evidence type="ECO:0000313" key="3">
    <source>
        <dbReference type="Proteomes" id="UP000199664"/>
    </source>
</evidence>
<feature type="region of interest" description="Disordered" evidence="1">
    <location>
        <begin position="1"/>
        <end position="60"/>
    </location>
</feature>
<keyword evidence="3" id="KW-1185">Reference proteome</keyword>
<protein>
    <recommendedName>
        <fullName evidence="4">DUF3306 domain-containing protein</fullName>
    </recommendedName>
</protein>
<feature type="compositionally biased region" description="Polar residues" evidence="1">
    <location>
        <begin position="159"/>
        <end position="172"/>
    </location>
</feature>
<accession>A0A1H7M695</accession>
<dbReference type="InterPro" id="IPR021735">
    <property type="entry name" value="DUF3306"/>
</dbReference>
<dbReference type="Pfam" id="PF11748">
    <property type="entry name" value="DUF3306"/>
    <property type="match status" value="1"/>
</dbReference>
<organism evidence="2 3">
    <name type="scientific">Bosea lupini</name>
    <dbReference type="NCBI Taxonomy" id="1036779"/>
    <lineage>
        <taxon>Bacteria</taxon>
        <taxon>Pseudomonadati</taxon>
        <taxon>Pseudomonadota</taxon>
        <taxon>Alphaproteobacteria</taxon>
        <taxon>Hyphomicrobiales</taxon>
        <taxon>Boseaceae</taxon>
        <taxon>Bosea</taxon>
    </lineage>
</organism>
<dbReference type="RefSeq" id="WP_091831977.1">
    <property type="nucleotide sequence ID" value="NZ_FOAN01000002.1"/>
</dbReference>